<proteinExistence type="predicted"/>
<dbReference type="Proteomes" id="UP000679690">
    <property type="component" value="Unassembled WGS sequence"/>
</dbReference>
<dbReference type="EMBL" id="JAGFNS010000023">
    <property type="protein sequence ID" value="MBO3741833.1"/>
    <property type="molecule type" value="Genomic_DNA"/>
</dbReference>
<protein>
    <submittedName>
        <fullName evidence="1">Uncharacterized protein</fullName>
    </submittedName>
</protein>
<gene>
    <name evidence="1" type="ORF">J5X75_30425</name>
</gene>
<dbReference type="Pfam" id="PF19686">
    <property type="entry name" value="DUF6188"/>
    <property type="match status" value="1"/>
</dbReference>
<dbReference type="RefSeq" id="WP_208470970.1">
    <property type="nucleotide sequence ID" value="NZ_JAGFNS010000023.1"/>
</dbReference>
<organism evidence="1 2">
    <name type="scientific">Actinoplanes flavus</name>
    <dbReference type="NCBI Taxonomy" id="2820290"/>
    <lineage>
        <taxon>Bacteria</taxon>
        <taxon>Bacillati</taxon>
        <taxon>Actinomycetota</taxon>
        <taxon>Actinomycetes</taxon>
        <taxon>Micromonosporales</taxon>
        <taxon>Micromonosporaceae</taxon>
        <taxon>Actinoplanes</taxon>
    </lineage>
</organism>
<evidence type="ECO:0000313" key="1">
    <source>
        <dbReference type="EMBL" id="MBO3741833.1"/>
    </source>
</evidence>
<dbReference type="InterPro" id="IPR046179">
    <property type="entry name" value="DUF6188"/>
</dbReference>
<accession>A0ABS3UTC9</accession>
<evidence type="ECO:0000313" key="2">
    <source>
        <dbReference type="Proteomes" id="UP000679690"/>
    </source>
</evidence>
<sequence>MPPTLEDVDLSNRLLQAVAGHRLLAFRMGGGVRLEFDDDAFHEFTIEGSLRVVLADGSDRHGDPISLDVAEQLIRLLNTPATAAVVDPRGALKVAFEDAYVVVPYDQMYEAWQVRSDEGLLIVSMPGGDLAIWPPGSDGQDDS</sequence>
<keyword evidence="2" id="KW-1185">Reference proteome</keyword>
<name>A0ABS3UTC9_9ACTN</name>
<reference evidence="1 2" key="1">
    <citation type="submission" date="2021-03" db="EMBL/GenBank/DDBJ databases">
        <title>Actinoplanes flavus sp. nov., a novel actinomycete isolated from Coconut Palm rhizosphere soil.</title>
        <authorList>
            <person name="Luo X."/>
        </authorList>
    </citation>
    <scope>NUCLEOTIDE SEQUENCE [LARGE SCALE GENOMIC DNA]</scope>
    <source>
        <strain evidence="1 2">NEAU-H7</strain>
    </source>
</reference>
<comment type="caution">
    <text evidence="1">The sequence shown here is derived from an EMBL/GenBank/DDBJ whole genome shotgun (WGS) entry which is preliminary data.</text>
</comment>